<name>A0A1G1WR39_9BACT</name>
<proteinExistence type="predicted"/>
<sequence>MSFDDHVANKTYPDLDPIVARLPRPIEYLVLGGFHQNDCVDKVASAAHSKGIPTFVDEDTTEFFFTSGSRKIPLVRRRFTLRGFGVTNPTFVGLILEQRKDKPWFTQEP</sequence>
<dbReference type="AlphaFoldDB" id="A0A1G1WR39"/>
<dbReference type="Proteomes" id="UP000178068">
    <property type="component" value="Unassembled WGS sequence"/>
</dbReference>
<gene>
    <name evidence="1" type="ORF">A3F35_00105</name>
</gene>
<evidence type="ECO:0000313" key="1">
    <source>
        <dbReference type="EMBL" id="OGY30189.1"/>
    </source>
</evidence>
<dbReference type="EMBL" id="MHCZ01000012">
    <property type="protein sequence ID" value="OGY30189.1"/>
    <property type="molecule type" value="Genomic_DNA"/>
</dbReference>
<dbReference type="STRING" id="1802603.A3F35_00105"/>
<reference evidence="1 2" key="1">
    <citation type="journal article" date="2016" name="Nat. Commun.">
        <title>Thousands of microbial genomes shed light on interconnected biogeochemical processes in an aquifer system.</title>
        <authorList>
            <person name="Anantharaman K."/>
            <person name="Brown C.T."/>
            <person name="Hug L.A."/>
            <person name="Sharon I."/>
            <person name="Castelle C.J."/>
            <person name="Probst A.J."/>
            <person name="Thomas B.C."/>
            <person name="Singh A."/>
            <person name="Wilkins M.J."/>
            <person name="Karaoz U."/>
            <person name="Brodie E.L."/>
            <person name="Williams K.H."/>
            <person name="Hubbard S.S."/>
            <person name="Banfield J.F."/>
        </authorList>
    </citation>
    <scope>NUCLEOTIDE SEQUENCE [LARGE SCALE GENOMIC DNA]</scope>
</reference>
<evidence type="ECO:0000313" key="2">
    <source>
        <dbReference type="Proteomes" id="UP000178068"/>
    </source>
</evidence>
<organism evidence="1 2">
    <name type="scientific">Candidatus Woykebacteria bacterium RIFCSPHIGHO2_12_FULL_45_10</name>
    <dbReference type="NCBI Taxonomy" id="1802603"/>
    <lineage>
        <taxon>Bacteria</taxon>
        <taxon>Candidatus Woykeibacteriota</taxon>
    </lineage>
</organism>
<protein>
    <submittedName>
        <fullName evidence="1">Uncharacterized protein</fullName>
    </submittedName>
</protein>
<accession>A0A1G1WR39</accession>
<comment type="caution">
    <text evidence="1">The sequence shown here is derived from an EMBL/GenBank/DDBJ whole genome shotgun (WGS) entry which is preliminary data.</text>
</comment>